<name>A0A4R3JWW9_9PROT</name>
<comment type="function">
    <text evidence="9">Involved in lipopolysaccharide (LPS) biosynthesis. Catalyzes the transfer of 3-deoxy-D-manno-octulosonate (Kdo) residue(s) from CMP-Kdo to lipid IV(A), the tetraacyldisaccharide-1,4'-bisphosphate precursor of lipid A.</text>
</comment>
<dbReference type="InterPro" id="IPR007507">
    <property type="entry name" value="Glycos_transf_N"/>
</dbReference>
<accession>A0A4R3JWW9</accession>
<feature type="site" description="Transition state stabilizer" evidence="8">
    <location>
        <position position="129"/>
    </location>
</feature>
<keyword evidence="4 9" id="KW-0808">Transferase</keyword>
<dbReference type="RefSeq" id="WP_197721788.1">
    <property type="nucleotide sequence ID" value="NZ_AP018721.1"/>
</dbReference>
<evidence type="ECO:0000256" key="7">
    <source>
        <dbReference type="PIRSR" id="PIRSR639901-1"/>
    </source>
</evidence>
<dbReference type="Gene3D" id="3.40.50.2000">
    <property type="entry name" value="Glycogen Phosphorylase B"/>
    <property type="match status" value="1"/>
</dbReference>
<reference evidence="12 13" key="1">
    <citation type="submission" date="2019-03" db="EMBL/GenBank/DDBJ databases">
        <title>Genomic Encyclopedia of Type Strains, Phase IV (KMG-IV): sequencing the most valuable type-strain genomes for metagenomic binning, comparative biology and taxonomic classification.</title>
        <authorList>
            <person name="Goeker M."/>
        </authorList>
    </citation>
    <scope>NUCLEOTIDE SEQUENCE [LARGE SCALE GENOMIC DNA]</scope>
    <source>
        <strain evidence="12 13">DSM 103923</strain>
    </source>
</reference>
<dbReference type="GO" id="GO:0009245">
    <property type="term" value="P:lipid A biosynthetic process"/>
    <property type="evidence" value="ECO:0007669"/>
    <property type="project" value="TreeGrafter"/>
</dbReference>
<organism evidence="12 13">
    <name type="scientific">Sulfuritortus calidifontis</name>
    <dbReference type="NCBI Taxonomy" id="1914471"/>
    <lineage>
        <taxon>Bacteria</taxon>
        <taxon>Pseudomonadati</taxon>
        <taxon>Pseudomonadota</taxon>
        <taxon>Betaproteobacteria</taxon>
        <taxon>Nitrosomonadales</taxon>
        <taxon>Thiobacillaceae</taxon>
        <taxon>Sulfuritortus</taxon>
    </lineage>
</organism>
<protein>
    <recommendedName>
        <fullName evidence="3 9">3-deoxy-D-manno-octulosonic acid transferase</fullName>
        <shortName evidence="9">Kdo transferase</shortName>
        <ecNumber evidence="2 9">2.4.99.12</ecNumber>
    </recommendedName>
    <alternativeName>
        <fullName evidence="5 9">Lipid IV(A) 3-deoxy-D-manno-octulosonic acid transferase</fullName>
    </alternativeName>
</protein>
<comment type="catalytic activity">
    <reaction evidence="6 9">
        <text>lipid IVA (E. coli) + CMP-3-deoxy-beta-D-manno-octulosonate = alpha-Kdo-(2-&gt;6)-lipid IVA (E. coli) + CMP + H(+)</text>
        <dbReference type="Rhea" id="RHEA:28066"/>
        <dbReference type="ChEBI" id="CHEBI:15378"/>
        <dbReference type="ChEBI" id="CHEBI:58603"/>
        <dbReference type="ChEBI" id="CHEBI:60364"/>
        <dbReference type="ChEBI" id="CHEBI:60377"/>
        <dbReference type="ChEBI" id="CHEBI:85987"/>
        <dbReference type="EC" id="2.4.99.12"/>
    </reaction>
</comment>
<dbReference type="GO" id="GO:0043842">
    <property type="term" value="F:Kdo transferase activity"/>
    <property type="evidence" value="ECO:0007669"/>
    <property type="project" value="UniProtKB-EC"/>
</dbReference>
<keyword evidence="13" id="KW-1185">Reference proteome</keyword>
<keyword evidence="9" id="KW-1003">Cell membrane</keyword>
<dbReference type="AlphaFoldDB" id="A0A4R3JWW9"/>
<evidence type="ECO:0000256" key="6">
    <source>
        <dbReference type="ARBA" id="ARBA00049183"/>
    </source>
</evidence>
<evidence type="ECO:0000256" key="8">
    <source>
        <dbReference type="PIRSR" id="PIRSR639901-2"/>
    </source>
</evidence>
<feature type="site" description="Transition state stabilizer" evidence="8">
    <location>
        <position position="307"/>
    </location>
</feature>
<evidence type="ECO:0000256" key="10">
    <source>
        <dbReference type="SAM" id="MobiDB-lite"/>
    </source>
</evidence>
<dbReference type="InterPro" id="IPR039901">
    <property type="entry name" value="Kdotransferase"/>
</dbReference>
<comment type="caution">
    <text evidence="12">The sequence shown here is derived from an EMBL/GenBank/DDBJ whole genome shotgun (WGS) entry which is preliminary data.</text>
</comment>
<dbReference type="GO" id="GO:0005886">
    <property type="term" value="C:plasma membrane"/>
    <property type="evidence" value="ECO:0007669"/>
    <property type="project" value="UniProtKB-SubCell"/>
</dbReference>
<comment type="pathway">
    <text evidence="1 9">Bacterial outer membrane biogenesis; LPS core biosynthesis.</text>
</comment>
<evidence type="ECO:0000256" key="9">
    <source>
        <dbReference type="RuleBase" id="RU365103"/>
    </source>
</evidence>
<feature type="region of interest" description="Disordered" evidence="10">
    <location>
        <begin position="219"/>
        <end position="287"/>
    </location>
</feature>
<dbReference type="UniPathway" id="UPA00958"/>
<keyword evidence="9" id="KW-0472">Membrane</keyword>
<dbReference type="InterPro" id="IPR038107">
    <property type="entry name" value="Glycos_transf_N_sf"/>
</dbReference>
<dbReference type="Gene3D" id="3.40.50.11720">
    <property type="entry name" value="3-Deoxy-D-manno-octulosonic-acid transferase, N-terminal domain"/>
    <property type="match status" value="1"/>
</dbReference>
<proteinExistence type="inferred from homology"/>
<sequence length="518" mass="56087">MRRFYTLAWWLALPLAFFYLLWRSRRQPEYRQHWLERLGFIAPAGDRPVIWVHAVSVGETRAAEPLIRALQARHPDHAILLTHMTPTGRATGRALFGDGVTQAYLPYDLPPLARRFLDRARPRLGLIMETEVWPNLFAACRQRGVPLFLVNARLSEKSAQGYARLRPLIQPALAGLAGLAAQTPADAERLRRLANLPTPALPINGEGAHPSPIYVASRERLKPSPASAPSPIHGGGREGLKPDSASDLSPIHGGGWEGLKPKPALDPSPIHGGGREGLKPNPAIDPSPIYGGGWEGEPPILVAGNLKFDVAPPAETAARAAELRRLFGARFVMLAASTREGEEALLLDALLPLDLPELLLLIVPRHPQRFAEVARMIGARGLNCPRRSQGQAVANTDRIYLGDSMGEMAAYCAASDLVIMGGSLLPFGGQNLIEAAAAGKPVLIGPHTWNFEQASRDAIAAGAARRVQDAKELAEAVRGLYEDGLLREEMGAASIDFAQSHRGATERILQLVEPHLKG</sequence>
<dbReference type="GO" id="GO:0009244">
    <property type="term" value="P:lipopolysaccharide core region biosynthetic process"/>
    <property type="evidence" value="ECO:0007669"/>
    <property type="project" value="UniProtKB-UniRule"/>
</dbReference>
<evidence type="ECO:0000256" key="5">
    <source>
        <dbReference type="ARBA" id="ARBA00031445"/>
    </source>
</evidence>
<comment type="similarity">
    <text evidence="9">Belongs to the glycosyltransferase group 1 family.</text>
</comment>
<dbReference type="Pfam" id="PF04413">
    <property type="entry name" value="Glycos_transf_N"/>
    <property type="match status" value="1"/>
</dbReference>
<dbReference type="EMBL" id="SLZY01000012">
    <property type="protein sequence ID" value="TCS70998.1"/>
    <property type="molecule type" value="Genomic_DNA"/>
</dbReference>
<evidence type="ECO:0000256" key="2">
    <source>
        <dbReference type="ARBA" id="ARBA00012621"/>
    </source>
</evidence>
<evidence type="ECO:0000313" key="13">
    <source>
        <dbReference type="Proteomes" id="UP000295135"/>
    </source>
</evidence>
<gene>
    <name evidence="12" type="ORF">EDC61_11213</name>
</gene>
<evidence type="ECO:0000259" key="11">
    <source>
        <dbReference type="Pfam" id="PF04413"/>
    </source>
</evidence>
<dbReference type="FunFam" id="3.40.50.11720:FF:000001">
    <property type="entry name" value="3-deoxy-D-manno-octulosonic acid transferase"/>
    <property type="match status" value="1"/>
</dbReference>
<comment type="subcellular location">
    <subcellularLocation>
        <location evidence="9">Cell membrane</location>
    </subcellularLocation>
</comment>
<dbReference type="PANTHER" id="PTHR42755:SF1">
    <property type="entry name" value="3-DEOXY-D-MANNO-OCTULOSONIC ACID TRANSFERASE, MITOCHONDRIAL-RELATED"/>
    <property type="match status" value="1"/>
</dbReference>
<feature type="domain" description="3-deoxy-D-manno-octulosonic-acid transferase N-terminal" evidence="11">
    <location>
        <begin position="32"/>
        <end position="194"/>
    </location>
</feature>
<dbReference type="PANTHER" id="PTHR42755">
    <property type="entry name" value="3-DEOXY-MANNO-OCTULOSONATE CYTIDYLYLTRANSFERASE"/>
    <property type="match status" value="1"/>
</dbReference>
<evidence type="ECO:0000256" key="1">
    <source>
        <dbReference type="ARBA" id="ARBA00004713"/>
    </source>
</evidence>
<keyword evidence="9" id="KW-0448">Lipopolysaccharide biosynthesis</keyword>
<evidence type="ECO:0000313" key="12">
    <source>
        <dbReference type="EMBL" id="TCS70998.1"/>
    </source>
</evidence>
<evidence type="ECO:0000256" key="3">
    <source>
        <dbReference type="ARBA" id="ARBA00019077"/>
    </source>
</evidence>
<dbReference type="EC" id="2.4.99.12" evidence="2 9"/>
<feature type="active site" description="Proton acceptor" evidence="7">
    <location>
        <position position="59"/>
    </location>
</feature>
<evidence type="ECO:0000256" key="4">
    <source>
        <dbReference type="ARBA" id="ARBA00022679"/>
    </source>
</evidence>
<dbReference type="Proteomes" id="UP000295135">
    <property type="component" value="Unassembled WGS sequence"/>
</dbReference>
<dbReference type="SUPFAM" id="SSF53756">
    <property type="entry name" value="UDP-Glycosyltransferase/glycogen phosphorylase"/>
    <property type="match status" value="1"/>
</dbReference>